<reference evidence="3" key="1">
    <citation type="journal article" date="2019" name="Int. J. Syst. Evol. Microbiol.">
        <title>The Global Catalogue of Microorganisms (GCM) 10K type strain sequencing project: providing services to taxonomists for standard genome sequencing and annotation.</title>
        <authorList>
            <consortium name="The Broad Institute Genomics Platform"/>
            <consortium name="The Broad Institute Genome Sequencing Center for Infectious Disease"/>
            <person name="Wu L."/>
            <person name="Ma J."/>
        </authorList>
    </citation>
    <scope>NUCLEOTIDE SEQUENCE [LARGE SCALE GENOMIC DNA]</scope>
    <source>
        <strain evidence="3">CCUG 57263</strain>
    </source>
</reference>
<feature type="region of interest" description="Disordered" evidence="1">
    <location>
        <begin position="62"/>
        <end position="91"/>
    </location>
</feature>
<proteinExistence type="predicted"/>
<comment type="caution">
    <text evidence="2">The sequence shown here is derived from an EMBL/GenBank/DDBJ whole genome shotgun (WGS) entry which is preliminary data.</text>
</comment>
<evidence type="ECO:0000313" key="2">
    <source>
        <dbReference type="EMBL" id="MFD0871142.1"/>
    </source>
</evidence>
<sequence>MENEARYKPLRLKHQSINRWRIGQTIEQRVRFEPMTMDGDINAWLLEGFAIHENPCRKEFVTKRRENTPEPPGRMEGGAGTGGGADSEPSELYFPWGNPRVERSGFWMVPTHLSTYAVTQIHSPRAHKSKLKLITCGSITLWINGKLVDDFTPFTRNHEAEKEIEVEWMEGIHTVAVCFEDLAERDTQYYFRLDYMGTEDIDIVLPLGGDVKEEEVRQLENALSEAYFSRDTVFSGPVVLNIRNPLNREIPFRLRFGSDIFGDLQSKDAVLPARAEAMELGQAEDFGMGYKYIELSARIGSLSIKKRLGVQIYPESALEFMTEGDIRARKDAALKTIAQYGEPNIHTALALLKTDGSVEAAEAMIRVGMEGINSRADCSDFFLVSLFRIWQDYRDSGLFSEAFWEEMRECILNFRYWMDEPGDDVMWFFSENHALLFHTCELLAGQLFPEGHFTNSGETGAQHQAKAESRLKEWFERFMAEGLAEWNSSAYFPIDAVGFIQLHDLAQSSEIRRMAKEALDLLYYYMTLNSHRGVLASTYGRSYEKELKGHYIVGTSSMCWIGYGIGYLNNYSFSNVSLCLSEYAPPEAYRKYLTLGKDERFIFRFEQGIGGYAKLYNYKTGRYSLSSIADFKPGQPGYQEHVMHLTFGPEANLWVNHPGELAVHGSGRPSNWAGNGYLPKAGQYKGLGILLYQINPKHDVHFTHAYFPTGIFDEYAERNGWYFARSGDSYAAIYAANGLRLQQHGPDRGKELLSDGLNNAWIIRVSDQDESGSFEQFIERIAGIAITAEGGQHLALNDPDYGKVELQWDRPIIVNGEEQLIEGFGIQGKLEYL</sequence>
<organism evidence="2 3">
    <name type="scientific">Paenibacillus residui</name>
    <dbReference type="NCBI Taxonomy" id="629724"/>
    <lineage>
        <taxon>Bacteria</taxon>
        <taxon>Bacillati</taxon>
        <taxon>Bacillota</taxon>
        <taxon>Bacilli</taxon>
        <taxon>Bacillales</taxon>
        <taxon>Paenibacillaceae</taxon>
        <taxon>Paenibacillus</taxon>
    </lineage>
</organism>
<gene>
    <name evidence="2" type="ORF">ACFQ03_18535</name>
</gene>
<protein>
    <submittedName>
        <fullName evidence="2">Uncharacterized protein</fullName>
    </submittedName>
</protein>
<evidence type="ECO:0000256" key="1">
    <source>
        <dbReference type="SAM" id="MobiDB-lite"/>
    </source>
</evidence>
<name>A0ABW3DF66_9BACL</name>
<dbReference type="Proteomes" id="UP001597120">
    <property type="component" value="Unassembled WGS sequence"/>
</dbReference>
<keyword evidence="3" id="KW-1185">Reference proteome</keyword>
<dbReference type="RefSeq" id="WP_379290063.1">
    <property type="nucleotide sequence ID" value="NZ_JBHTIU010000074.1"/>
</dbReference>
<dbReference type="EMBL" id="JBHTIU010000074">
    <property type="protein sequence ID" value="MFD0871142.1"/>
    <property type="molecule type" value="Genomic_DNA"/>
</dbReference>
<feature type="compositionally biased region" description="Gly residues" evidence="1">
    <location>
        <begin position="75"/>
        <end position="85"/>
    </location>
</feature>
<accession>A0ABW3DF66</accession>
<evidence type="ECO:0000313" key="3">
    <source>
        <dbReference type="Proteomes" id="UP001597120"/>
    </source>
</evidence>